<accession>A0A653BUP6</accession>
<feature type="transmembrane region" description="Helical" evidence="12">
    <location>
        <begin position="131"/>
        <end position="150"/>
    </location>
</feature>
<dbReference type="Gene3D" id="1.20.120.1770">
    <property type="match status" value="1"/>
</dbReference>
<feature type="transmembrane region" description="Helical" evidence="12">
    <location>
        <begin position="97"/>
        <end position="119"/>
    </location>
</feature>
<feature type="transmembrane region" description="Helical" evidence="12">
    <location>
        <begin position="60"/>
        <end position="77"/>
    </location>
</feature>
<dbReference type="PANTHER" id="PTHR15422">
    <property type="entry name" value="OS05G0565100 PROTEIN"/>
    <property type="match status" value="1"/>
</dbReference>
<keyword evidence="10 12" id="KW-0472">Membrane</keyword>
<protein>
    <recommendedName>
        <fullName evidence="11">ascorbate ferrireductase (transmembrane)</fullName>
        <ecNumber evidence="11">7.2.1.3</ecNumber>
    </recommendedName>
</protein>
<dbReference type="SMART" id="SM00665">
    <property type="entry name" value="B561"/>
    <property type="match status" value="1"/>
</dbReference>
<dbReference type="GO" id="GO:0140575">
    <property type="term" value="F:transmembrane monodehydroascorbate reductase activity"/>
    <property type="evidence" value="ECO:0007669"/>
    <property type="project" value="InterPro"/>
</dbReference>
<evidence type="ECO:0000256" key="6">
    <source>
        <dbReference type="ARBA" id="ARBA00022723"/>
    </source>
</evidence>
<evidence type="ECO:0000313" key="14">
    <source>
        <dbReference type="EMBL" id="VEN39200.1"/>
    </source>
</evidence>
<dbReference type="PROSITE" id="PS50939">
    <property type="entry name" value="CYTOCHROME_B561"/>
    <property type="match status" value="1"/>
</dbReference>
<sequence length="236" mass="27194">MTTAVAEKLKKQKKRRPPPHDPTIKDDLTNIAHITVVTFVILVLFLCITRPFEFFTWHPLLMSLGWMFLMYEGIIVISKENPIGRYYGLTHDLKNRWHWILITAASFLILGGFAVVYTYKNTEGIEHFKSWHGLFGLLAMVVCLPSVFNGTATLWEPKLKNIMDPYLTKLIHQCCGTVAIVFGGLCSILSIYSNWFVKASGGNKYFYLVGLLCTVYSFVWILQRPLLKCYRKIFKK</sequence>
<evidence type="ECO:0000256" key="3">
    <source>
        <dbReference type="ARBA" id="ARBA00022448"/>
    </source>
</evidence>
<evidence type="ECO:0000313" key="15">
    <source>
        <dbReference type="Proteomes" id="UP000410492"/>
    </source>
</evidence>
<keyword evidence="3" id="KW-0813">Transport</keyword>
<evidence type="ECO:0000256" key="7">
    <source>
        <dbReference type="ARBA" id="ARBA00022982"/>
    </source>
</evidence>
<dbReference type="PANTHER" id="PTHR15422:SF45">
    <property type="entry name" value="CYTOCHROME B561 DOMAIN-CONTAINING PROTEIN"/>
    <property type="match status" value="1"/>
</dbReference>
<reference evidence="14 15" key="1">
    <citation type="submission" date="2019-01" db="EMBL/GenBank/DDBJ databases">
        <authorList>
            <person name="Sayadi A."/>
        </authorList>
    </citation>
    <scope>NUCLEOTIDE SEQUENCE [LARGE SCALE GENOMIC DNA]</scope>
</reference>
<dbReference type="GO" id="GO:0046872">
    <property type="term" value="F:metal ion binding"/>
    <property type="evidence" value="ECO:0007669"/>
    <property type="project" value="UniProtKB-KW"/>
</dbReference>
<evidence type="ECO:0000259" key="13">
    <source>
        <dbReference type="PROSITE" id="PS50939"/>
    </source>
</evidence>
<evidence type="ECO:0000256" key="11">
    <source>
        <dbReference type="ARBA" id="ARBA00024225"/>
    </source>
</evidence>
<gene>
    <name evidence="14" type="ORF">CALMAC_LOCUS3823</name>
</gene>
<evidence type="ECO:0000256" key="2">
    <source>
        <dbReference type="ARBA" id="ARBA00004141"/>
    </source>
</evidence>
<name>A0A653BUP6_CALMS</name>
<evidence type="ECO:0000256" key="4">
    <source>
        <dbReference type="ARBA" id="ARBA00022617"/>
    </source>
</evidence>
<dbReference type="Pfam" id="PF03188">
    <property type="entry name" value="Cytochrom_B561"/>
    <property type="match status" value="1"/>
</dbReference>
<dbReference type="InterPro" id="IPR006593">
    <property type="entry name" value="Cyt_b561/ferric_Rdtase_TM"/>
</dbReference>
<keyword evidence="7" id="KW-0249">Electron transport</keyword>
<evidence type="ECO:0000256" key="8">
    <source>
        <dbReference type="ARBA" id="ARBA00022989"/>
    </source>
</evidence>
<evidence type="ECO:0000256" key="10">
    <source>
        <dbReference type="ARBA" id="ARBA00023136"/>
    </source>
</evidence>
<keyword evidence="9" id="KW-0408">Iron</keyword>
<comment type="subcellular location">
    <subcellularLocation>
        <location evidence="2">Membrane</location>
        <topology evidence="2">Multi-pass membrane protein</topology>
    </subcellularLocation>
</comment>
<dbReference type="EMBL" id="CAACVG010005353">
    <property type="protein sequence ID" value="VEN39200.1"/>
    <property type="molecule type" value="Genomic_DNA"/>
</dbReference>
<proteinExistence type="predicted"/>
<dbReference type="OrthoDB" id="432881at2759"/>
<dbReference type="Proteomes" id="UP000410492">
    <property type="component" value="Unassembled WGS sequence"/>
</dbReference>
<comment type="cofactor">
    <cofactor evidence="1">
        <name>heme b</name>
        <dbReference type="ChEBI" id="CHEBI:60344"/>
    </cofactor>
</comment>
<keyword evidence="8 12" id="KW-1133">Transmembrane helix</keyword>
<keyword evidence="5 12" id="KW-0812">Transmembrane</keyword>
<evidence type="ECO:0000256" key="5">
    <source>
        <dbReference type="ARBA" id="ARBA00022692"/>
    </source>
</evidence>
<evidence type="ECO:0000256" key="9">
    <source>
        <dbReference type="ARBA" id="ARBA00023004"/>
    </source>
</evidence>
<dbReference type="CDD" id="cd08761">
    <property type="entry name" value="Cyt_b561_CYB561D2_like"/>
    <property type="match status" value="1"/>
</dbReference>
<evidence type="ECO:0000256" key="12">
    <source>
        <dbReference type="SAM" id="Phobius"/>
    </source>
</evidence>
<feature type="transmembrane region" description="Helical" evidence="12">
    <location>
        <begin position="170"/>
        <end position="193"/>
    </location>
</feature>
<evidence type="ECO:0000256" key="1">
    <source>
        <dbReference type="ARBA" id="ARBA00001970"/>
    </source>
</evidence>
<dbReference type="GO" id="GO:0016020">
    <property type="term" value="C:membrane"/>
    <property type="evidence" value="ECO:0007669"/>
    <property type="project" value="UniProtKB-SubCell"/>
</dbReference>
<organism evidence="14 15">
    <name type="scientific">Callosobruchus maculatus</name>
    <name type="common">Southern cowpea weevil</name>
    <name type="synonym">Pulse bruchid</name>
    <dbReference type="NCBI Taxonomy" id="64391"/>
    <lineage>
        <taxon>Eukaryota</taxon>
        <taxon>Metazoa</taxon>
        <taxon>Ecdysozoa</taxon>
        <taxon>Arthropoda</taxon>
        <taxon>Hexapoda</taxon>
        <taxon>Insecta</taxon>
        <taxon>Pterygota</taxon>
        <taxon>Neoptera</taxon>
        <taxon>Endopterygota</taxon>
        <taxon>Coleoptera</taxon>
        <taxon>Polyphaga</taxon>
        <taxon>Cucujiformia</taxon>
        <taxon>Chrysomeloidea</taxon>
        <taxon>Chrysomelidae</taxon>
        <taxon>Bruchinae</taxon>
        <taxon>Bruchini</taxon>
        <taxon>Callosobruchus</taxon>
    </lineage>
</organism>
<dbReference type="InterPro" id="IPR045150">
    <property type="entry name" value="CYB561D1/2"/>
</dbReference>
<keyword evidence="4" id="KW-0349">Heme</keyword>
<dbReference type="EC" id="7.2.1.3" evidence="11"/>
<feature type="transmembrane region" description="Helical" evidence="12">
    <location>
        <begin position="205"/>
        <end position="222"/>
    </location>
</feature>
<feature type="transmembrane region" description="Helical" evidence="12">
    <location>
        <begin position="31"/>
        <end position="48"/>
    </location>
</feature>
<keyword evidence="15" id="KW-1185">Reference proteome</keyword>
<feature type="domain" description="Cytochrome b561" evidence="13">
    <location>
        <begin position="24"/>
        <end position="225"/>
    </location>
</feature>
<dbReference type="AlphaFoldDB" id="A0A653BUP6"/>
<keyword evidence="6" id="KW-0479">Metal-binding</keyword>
<dbReference type="GO" id="GO:0140571">
    <property type="term" value="F:transmembrane ascorbate ferrireductase activity"/>
    <property type="evidence" value="ECO:0007669"/>
    <property type="project" value="UniProtKB-EC"/>
</dbReference>